<dbReference type="Gene3D" id="3.40.1620.10">
    <property type="entry name" value="YefM-like domain"/>
    <property type="match status" value="1"/>
</dbReference>
<comment type="caution">
    <text evidence="2">The sequence shown here is derived from an EMBL/GenBank/DDBJ whole genome shotgun (WGS) entry which is preliminary data.</text>
</comment>
<dbReference type="InterPro" id="IPR036165">
    <property type="entry name" value="YefM-like_sf"/>
</dbReference>
<evidence type="ECO:0008006" key="4">
    <source>
        <dbReference type="Google" id="ProtNLM"/>
    </source>
</evidence>
<dbReference type="EMBL" id="NEVS01000001">
    <property type="protein sequence ID" value="OZI66806.1"/>
    <property type="molecule type" value="Genomic_DNA"/>
</dbReference>
<organism evidence="2 3">
    <name type="scientific">Bordetella genomosp. 11</name>
    <dbReference type="NCBI Taxonomy" id="1416808"/>
    <lineage>
        <taxon>Bacteria</taxon>
        <taxon>Pseudomonadati</taxon>
        <taxon>Pseudomonadota</taxon>
        <taxon>Betaproteobacteria</taxon>
        <taxon>Burkholderiales</taxon>
        <taxon>Alcaligenaceae</taxon>
        <taxon>Bordetella</taxon>
    </lineage>
</organism>
<dbReference type="AlphaFoldDB" id="A0A261UY33"/>
<evidence type="ECO:0000313" key="2">
    <source>
        <dbReference type="EMBL" id="OZI66806.1"/>
    </source>
</evidence>
<accession>A0A261UY33</accession>
<dbReference type="SUPFAM" id="SSF143120">
    <property type="entry name" value="YefM-like"/>
    <property type="match status" value="1"/>
</dbReference>
<name>A0A261UY33_9BORD</name>
<proteinExistence type="inferred from homology"/>
<dbReference type="Proteomes" id="UP000215767">
    <property type="component" value="Unassembled WGS sequence"/>
</dbReference>
<gene>
    <name evidence="2" type="ORF">CAL28_03530</name>
</gene>
<evidence type="ECO:0000256" key="1">
    <source>
        <dbReference type="ARBA" id="ARBA00009981"/>
    </source>
</evidence>
<sequence>MNLPAPLDDALDRLPVAAASSVKKEGWRGMMRALATEGRLLITNHNQPEAVILSTAEYARLVHAAQAANQAMPDPLAELRRRFDERLAVLDDDDAGDRLRAAMRSPGRLDGKVKAGPTY</sequence>
<keyword evidence="3" id="KW-1185">Reference proteome</keyword>
<evidence type="ECO:0000313" key="3">
    <source>
        <dbReference type="Proteomes" id="UP000215767"/>
    </source>
</evidence>
<dbReference type="OrthoDB" id="8909832at2"/>
<dbReference type="NCBIfam" id="TIGR01552">
    <property type="entry name" value="phd_fam"/>
    <property type="match status" value="1"/>
</dbReference>
<protein>
    <recommendedName>
        <fullName evidence="4">Antitoxin</fullName>
    </recommendedName>
</protein>
<comment type="similarity">
    <text evidence="1">Belongs to the phD/YefM antitoxin family.</text>
</comment>
<reference evidence="3" key="1">
    <citation type="submission" date="2017-05" db="EMBL/GenBank/DDBJ databases">
        <title>Complete and WGS of Bordetella genogroups.</title>
        <authorList>
            <person name="Spilker T."/>
            <person name="Lipuma J."/>
        </authorList>
    </citation>
    <scope>NUCLEOTIDE SEQUENCE [LARGE SCALE GENOMIC DNA]</scope>
    <source>
        <strain evidence="3">AU8856</strain>
    </source>
</reference>
<dbReference type="RefSeq" id="WP_094840005.1">
    <property type="nucleotide sequence ID" value="NZ_NEVS01000001.1"/>
</dbReference>